<proteinExistence type="predicted"/>
<keyword evidence="2" id="KW-1185">Reference proteome</keyword>
<evidence type="ECO:0000313" key="2">
    <source>
        <dbReference type="Proteomes" id="UP000692954"/>
    </source>
</evidence>
<evidence type="ECO:0000313" key="1">
    <source>
        <dbReference type="EMBL" id="CAD8118874.1"/>
    </source>
</evidence>
<dbReference type="Proteomes" id="UP000692954">
    <property type="component" value="Unassembled WGS sequence"/>
</dbReference>
<name>A0A8S1QVM6_9CILI</name>
<accession>A0A8S1QVM6</accession>
<gene>
    <name evidence="1" type="ORF">PSON_ATCC_30995.1.T1190012</name>
</gene>
<comment type="caution">
    <text evidence="1">The sequence shown here is derived from an EMBL/GenBank/DDBJ whole genome shotgun (WGS) entry which is preliminary data.</text>
</comment>
<dbReference type="OrthoDB" id="354346at2759"/>
<sequence>MEHIHKVESLFMFQLLALQFDFYFVLQINKTQNIEERIFQLIFLFQDLQDYNYRLVFIQFNTRSLDGPIIFSQICGFDTILKEESKNVVLMLDSLFRLQDNLGIQYECEQAFKQARHEIKYCSKKPKRLREEQYIFMQII</sequence>
<reference evidence="1" key="1">
    <citation type="submission" date="2021-01" db="EMBL/GenBank/DDBJ databases">
        <authorList>
            <consortium name="Genoscope - CEA"/>
            <person name="William W."/>
        </authorList>
    </citation>
    <scope>NUCLEOTIDE SEQUENCE</scope>
</reference>
<dbReference type="EMBL" id="CAJJDN010000119">
    <property type="protein sequence ID" value="CAD8118874.1"/>
    <property type="molecule type" value="Genomic_DNA"/>
</dbReference>
<organism evidence="1 2">
    <name type="scientific">Paramecium sonneborni</name>
    <dbReference type="NCBI Taxonomy" id="65129"/>
    <lineage>
        <taxon>Eukaryota</taxon>
        <taxon>Sar</taxon>
        <taxon>Alveolata</taxon>
        <taxon>Ciliophora</taxon>
        <taxon>Intramacronucleata</taxon>
        <taxon>Oligohymenophorea</taxon>
        <taxon>Peniculida</taxon>
        <taxon>Parameciidae</taxon>
        <taxon>Paramecium</taxon>
    </lineage>
</organism>
<dbReference type="AlphaFoldDB" id="A0A8S1QVM6"/>
<protein>
    <submittedName>
        <fullName evidence="1">Uncharacterized protein</fullName>
    </submittedName>
</protein>